<dbReference type="AlphaFoldDB" id="A0A6P8HBJ8"/>
<sequence>MAAGVRKVLQTANRVNNTLLPQFESLKQHRLGKSAYNIYVDYKNVFVDFLKGIKKRPLKSMVQFGLVGVGYLVYRHNPDENTYYDTVMENNLALLQISNSIRSPESDSYTQSIQKLYNQGRLQRQSFGIFSLMLLKDYGKEYDGYEKHCYYTKTRWVYLWKQVIDIGVLGHWYYLEKSMNDFDINYEELKDCPDDVEEGNVWVKKVSKMSLNLKDFVGDLLFCMKQSMTSSET</sequence>
<dbReference type="OrthoDB" id="5970620at2759"/>
<dbReference type="PANTHER" id="PTHR21435">
    <property type="entry name" value="MITOCHONDRIAL IMPORT INNER MEMBRANE TRANSLOCASE SUBUNIT TIM29"/>
    <property type="match status" value="1"/>
</dbReference>
<dbReference type="GO" id="GO:0042721">
    <property type="term" value="C:TIM22 mitochondrial import inner membrane insertion complex"/>
    <property type="evidence" value="ECO:0007669"/>
    <property type="project" value="InterPro"/>
</dbReference>
<dbReference type="InterPro" id="IPR019322">
    <property type="entry name" value="TIMM29"/>
</dbReference>
<dbReference type="Pfam" id="PF10171">
    <property type="entry name" value="Tim29"/>
    <property type="match status" value="1"/>
</dbReference>
<dbReference type="FunCoup" id="A0A6P8HBJ8">
    <property type="interactions" value="1270"/>
</dbReference>
<dbReference type="KEGG" id="aten:116290141"/>
<keyword evidence="1" id="KW-1185">Reference proteome</keyword>
<evidence type="ECO:0000313" key="2">
    <source>
        <dbReference type="RefSeq" id="XP_031552996.1"/>
    </source>
</evidence>
<name>A0A6P8HBJ8_ACTTE</name>
<dbReference type="Proteomes" id="UP000515163">
    <property type="component" value="Unplaced"/>
</dbReference>
<protein>
    <submittedName>
        <fullName evidence="2">Mitochondrial import inner membrane translocase subunit Tim29-like</fullName>
    </submittedName>
</protein>
<accession>A0A6P8HBJ8</accession>
<dbReference type="GO" id="GO:0045039">
    <property type="term" value="P:protein insertion into mitochondrial inner membrane"/>
    <property type="evidence" value="ECO:0007669"/>
    <property type="project" value="TreeGrafter"/>
</dbReference>
<reference evidence="2" key="1">
    <citation type="submission" date="2025-08" db="UniProtKB">
        <authorList>
            <consortium name="RefSeq"/>
        </authorList>
    </citation>
    <scope>IDENTIFICATION</scope>
    <source>
        <tissue evidence="2">Tentacle</tissue>
    </source>
</reference>
<organism evidence="1 2">
    <name type="scientific">Actinia tenebrosa</name>
    <name type="common">Australian red waratah sea anemone</name>
    <dbReference type="NCBI Taxonomy" id="6105"/>
    <lineage>
        <taxon>Eukaryota</taxon>
        <taxon>Metazoa</taxon>
        <taxon>Cnidaria</taxon>
        <taxon>Anthozoa</taxon>
        <taxon>Hexacorallia</taxon>
        <taxon>Actiniaria</taxon>
        <taxon>Actiniidae</taxon>
        <taxon>Actinia</taxon>
    </lineage>
</organism>
<dbReference type="RefSeq" id="XP_031552996.1">
    <property type="nucleotide sequence ID" value="XM_031697136.1"/>
</dbReference>
<evidence type="ECO:0000313" key="1">
    <source>
        <dbReference type="Proteomes" id="UP000515163"/>
    </source>
</evidence>
<dbReference type="PANTHER" id="PTHR21435:SF1">
    <property type="entry name" value="MITOCHONDRIAL IMPORT INNER MEMBRANE TRANSLOCASE SUBUNIT TIM29"/>
    <property type="match status" value="1"/>
</dbReference>
<gene>
    <name evidence="2" type="primary">LOC116290141</name>
</gene>
<proteinExistence type="predicted"/>
<dbReference type="InParanoid" id="A0A6P8HBJ8"/>
<dbReference type="GeneID" id="116290141"/>